<dbReference type="OrthoDB" id="2572390at2"/>
<accession>A0A3T1DC11</accession>
<dbReference type="RefSeq" id="WP_130614541.1">
    <property type="nucleotide sequence ID" value="NZ_AP019400.1"/>
</dbReference>
<name>A0A3T1DC11_9BACL</name>
<organism evidence="2 3">
    <name type="scientific">Cohnella abietis</name>
    <dbReference type="NCBI Taxonomy" id="2507935"/>
    <lineage>
        <taxon>Bacteria</taxon>
        <taxon>Bacillati</taxon>
        <taxon>Bacillota</taxon>
        <taxon>Bacilli</taxon>
        <taxon>Bacillales</taxon>
        <taxon>Paenibacillaceae</taxon>
        <taxon>Cohnella</taxon>
    </lineage>
</organism>
<dbReference type="InterPro" id="IPR017481">
    <property type="entry name" value="CHP03032"/>
</dbReference>
<sequence>MNNFFDPFSRFADLDTKLLISCPHLKEQHGGLFVVDFAMKNISKLVSADCRGIARDDRYYYVATNSHGIFKFDHEMNKVGVYNSSKLDYHGMAIGPDGLIYIVETARNTIAIHESTSFRKVDEIVINKIQDKDINHINDLSIVGNRLYLSMFSIDSNWGESRDYTRGIIAEYNLITNDFVKTHVENLHMPHSVKIIEDELYYCNSLGLSLNKGNNRIASLGGFTRGLAHDTWNYYVGQSEMRHLSRALKHVPNFSVDCGIHIIEKTTKSSRFLHLPASEVYDIVILSEGERNFPDSFDPSNESLMKLFISLSDWNFGEDTHVWTAAKQATVQLHKYRGRDKLILDLRNGYPGELDCDILVNSRLIGTAKFTEPEDQQLQFSLDSVHPGPIAITLSVSRLWSPVDVSESDDNRILGIAVKSIQIK</sequence>
<evidence type="ECO:0000313" key="2">
    <source>
        <dbReference type="EMBL" id="BBI35676.1"/>
    </source>
</evidence>
<keyword evidence="3" id="KW-1185">Reference proteome</keyword>
<proteinExistence type="predicted"/>
<evidence type="ECO:0000313" key="3">
    <source>
        <dbReference type="Proteomes" id="UP000289856"/>
    </source>
</evidence>
<dbReference type="Pfam" id="PF16261">
    <property type="entry name" value="DUF4915"/>
    <property type="match status" value="1"/>
</dbReference>
<reference evidence="2 3" key="1">
    <citation type="submission" date="2019-01" db="EMBL/GenBank/DDBJ databases">
        <title>Complete genome sequence of Cohnella hallensis HS21 isolated from Korean fir (Abies koreana) rhizospheric soil.</title>
        <authorList>
            <person name="Jiang L."/>
            <person name="Kang S.W."/>
            <person name="Kim S."/>
            <person name="Jung J."/>
            <person name="Kim C.Y."/>
            <person name="Kim D.H."/>
            <person name="Kim S.W."/>
            <person name="Lee J."/>
        </authorList>
    </citation>
    <scope>NUCLEOTIDE SEQUENCE [LARGE SCALE GENOMIC DNA]</scope>
    <source>
        <strain evidence="2 3">HS21</strain>
    </source>
</reference>
<feature type="domain" description="Conserved hypothetical protein CHP03032" evidence="1">
    <location>
        <begin position="81"/>
        <end position="289"/>
    </location>
</feature>
<dbReference type="AlphaFoldDB" id="A0A3T1DC11"/>
<dbReference type="Proteomes" id="UP000289856">
    <property type="component" value="Chromosome"/>
</dbReference>
<protein>
    <recommendedName>
        <fullName evidence="1">Conserved hypothetical protein CHP03032 domain-containing protein</fullName>
    </recommendedName>
</protein>
<dbReference type="SUPFAM" id="SSF63829">
    <property type="entry name" value="Calcium-dependent phosphotriesterase"/>
    <property type="match status" value="1"/>
</dbReference>
<dbReference type="EMBL" id="AP019400">
    <property type="protein sequence ID" value="BBI35676.1"/>
    <property type="molecule type" value="Genomic_DNA"/>
</dbReference>
<gene>
    <name evidence="2" type="ORF">KCTCHS21_50750</name>
</gene>
<dbReference type="KEGG" id="cohn:KCTCHS21_50750"/>
<evidence type="ECO:0000259" key="1">
    <source>
        <dbReference type="Pfam" id="PF16261"/>
    </source>
</evidence>